<feature type="binding site" evidence="9">
    <location>
        <position position="66"/>
    </location>
    <ligand>
        <name>FAD</name>
        <dbReference type="ChEBI" id="CHEBI:57692"/>
    </ligand>
</feature>
<dbReference type="PRINTS" id="PR00368">
    <property type="entry name" value="FADPNR"/>
</dbReference>
<dbReference type="RefSeq" id="WP_122194397.1">
    <property type="nucleotide sequence ID" value="NZ_JBHSKC010000032.1"/>
</dbReference>
<dbReference type="InterPro" id="IPR004099">
    <property type="entry name" value="Pyr_nucl-diS_OxRdtase_dimer"/>
</dbReference>
<evidence type="ECO:0000256" key="8">
    <source>
        <dbReference type="PIRSR" id="PIRSR000350-2"/>
    </source>
</evidence>
<comment type="similarity">
    <text evidence="1 11">Belongs to the class-I pyridine nucleotide-disulfide oxidoreductase family.</text>
</comment>
<dbReference type="InterPro" id="IPR036188">
    <property type="entry name" value="FAD/NAD-bd_sf"/>
</dbReference>
<keyword evidence="15" id="KW-1185">Reference proteome</keyword>
<dbReference type="PANTHER" id="PTHR43014">
    <property type="entry name" value="MERCURIC REDUCTASE"/>
    <property type="match status" value="1"/>
</dbReference>
<feature type="binding site" evidence="9">
    <location>
        <position position="209"/>
    </location>
    <ligand>
        <name>NAD(+)</name>
        <dbReference type="ChEBI" id="CHEBI:57540"/>
    </ligand>
</feature>
<evidence type="ECO:0000256" key="10">
    <source>
        <dbReference type="PIRSR" id="PIRSR000350-4"/>
    </source>
</evidence>
<evidence type="ECO:0000256" key="6">
    <source>
        <dbReference type="ARBA" id="ARBA00023157"/>
    </source>
</evidence>
<keyword evidence="5 11" id="KW-0560">Oxidoreductase</keyword>
<evidence type="ECO:0000256" key="9">
    <source>
        <dbReference type="PIRSR" id="PIRSR000350-3"/>
    </source>
</evidence>
<comment type="caution">
    <text evidence="14">The sequence shown here is derived from an EMBL/GenBank/DDBJ whole genome shotgun (WGS) entry which is preliminary data.</text>
</comment>
<accession>A0A3M2M627</accession>
<reference evidence="14 15" key="1">
    <citation type="submission" date="2018-10" db="EMBL/GenBank/DDBJ databases">
        <title>Isolation from soil.</title>
        <authorList>
            <person name="Hu J."/>
        </authorList>
    </citation>
    <scope>NUCLEOTIDE SEQUENCE [LARGE SCALE GENOMIC DNA]</scope>
    <source>
        <strain evidence="14 15">NEAU-Ht49</strain>
    </source>
</reference>
<feature type="domain" description="FAD/NAD(P)-binding" evidence="13">
    <location>
        <begin position="19"/>
        <end position="327"/>
    </location>
</feature>
<dbReference type="Proteomes" id="UP000282674">
    <property type="component" value="Unassembled WGS sequence"/>
</dbReference>
<feature type="binding site" evidence="9">
    <location>
        <position position="317"/>
    </location>
    <ligand>
        <name>FAD</name>
        <dbReference type="ChEBI" id="CHEBI:57692"/>
    </ligand>
</feature>
<keyword evidence="6" id="KW-1015">Disulfide bond</keyword>
<dbReference type="SUPFAM" id="SSF51905">
    <property type="entry name" value="FAD/NAD(P)-binding domain"/>
    <property type="match status" value="1"/>
</dbReference>
<evidence type="ECO:0000256" key="2">
    <source>
        <dbReference type="ARBA" id="ARBA00022630"/>
    </source>
</evidence>
<dbReference type="GO" id="GO:0050660">
    <property type="term" value="F:flavin adenine dinucleotide binding"/>
    <property type="evidence" value="ECO:0007669"/>
    <property type="project" value="TreeGrafter"/>
</dbReference>
<evidence type="ECO:0000313" key="15">
    <source>
        <dbReference type="Proteomes" id="UP000282674"/>
    </source>
</evidence>
<dbReference type="PROSITE" id="PS00076">
    <property type="entry name" value="PYRIDINE_REDOX_1"/>
    <property type="match status" value="1"/>
</dbReference>
<sequence>MTALTDKTAAEGDAALQADLLVIGFGKGGKTLASALGRKGQRVVLVEQSDQMYGGTCINIGCVPTKALVHRSGERPGADDPAVWFEKNARDVQDLTAFLNQKNYAMLDGIDTVTVVTGKARFLGPETVEVRAGDDRLLVSAGAIVVNTGAVPVVPPIPGLRESAHLATSTDLLRGTELPRHLAVIGGGPLGLEFAQMYRRFGSEVTVLESSPRLAGREDDDIAGTLAAILTGDGIRVVTGASVTEVEDTEGGAIVRYEIEGTKGEVLVDRVLAATGRRPATNGLGLDAAGVELTERGAIAVDEHLRASNPRVFAIGDVNGGPQFTYISLDDHRIVADQLVGSGRRSTADRRAVPTTTFITPPLSTVGLTEKAAREAGHNVKVAAKPVAQIAAMPRARIVGETRGLFKVVVDADTDLVLGAALLGTDSQEMINTIALAIRHDVTATELRDAIYTHPSATEALNEVLGLL</sequence>
<evidence type="ECO:0000256" key="11">
    <source>
        <dbReference type="RuleBase" id="RU003691"/>
    </source>
</evidence>
<dbReference type="Pfam" id="PF07992">
    <property type="entry name" value="Pyr_redox_2"/>
    <property type="match status" value="1"/>
</dbReference>
<evidence type="ECO:0000313" key="14">
    <source>
        <dbReference type="EMBL" id="RMI44962.1"/>
    </source>
</evidence>
<dbReference type="EMBL" id="RFFG01000016">
    <property type="protein sequence ID" value="RMI44962.1"/>
    <property type="molecule type" value="Genomic_DNA"/>
</dbReference>
<feature type="disulfide bond" description="Redox-active" evidence="10">
    <location>
        <begin position="57"/>
        <end position="62"/>
    </location>
</feature>
<name>A0A3M2M627_9ACTN</name>
<feature type="binding site" evidence="9">
    <location>
        <position position="276"/>
    </location>
    <ligand>
        <name>NAD(+)</name>
        <dbReference type="ChEBI" id="CHEBI:57540"/>
    </ligand>
</feature>
<evidence type="ECO:0000256" key="5">
    <source>
        <dbReference type="ARBA" id="ARBA00023002"/>
    </source>
</evidence>
<feature type="active site" description="Proton acceptor" evidence="8">
    <location>
        <position position="454"/>
    </location>
</feature>
<dbReference type="GO" id="GO:0003955">
    <property type="term" value="F:NAD(P)H dehydrogenase (quinone) activity"/>
    <property type="evidence" value="ECO:0007669"/>
    <property type="project" value="TreeGrafter"/>
</dbReference>
<keyword evidence="9" id="KW-0520">NAD</keyword>
<dbReference type="PIRSF" id="PIRSF000350">
    <property type="entry name" value="Mercury_reductase_MerA"/>
    <property type="match status" value="1"/>
</dbReference>
<dbReference type="PANTHER" id="PTHR43014:SF4">
    <property type="entry name" value="PYRIDINE NUCLEOTIDE-DISULFIDE OXIDOREDUCTASE RCLA-RELATED"/>
    <property type="match status" value="1"/>
</dbReference>
<dbReference type="AlphaFoldDB" id="A0A3M2M627"/>
<protein>
    <submittedName>
        <fullName evidence="14">Pyridine nucleotide-disulfide oxidoreductase</fullName>
    </submittedName>
</protein>
<keyword evidence="4" id="KW-0521">NADP</keyword>
<dbReference type="InterPro" id="IPR001100">
    <property type="entry name" value="Pyr_nuc-diS_OxRdtase"/>
</dbReference>
<dbReference type="SUPFAM" id="SSF55424">
    <property type="entry name" value="FAD/NAD-linked reductases, dimerisation (C-terminal) domain"/>
    <property type="match status" value="1"/>
</dbReference>
<feature type="binding site" evidence="9">
    <location>
        <begin position="186"/>
        <end position="193"/>
    </location>
    <ligand>
        <name>NAD(+)</name>
        <dbReference type="ChEBI" id="CHEBI:57540"/>
    </ligand>
</feature>
<evidence type="ECO:0000256" key="1">
    <source>
        <dbReference type="ARBA" id="ARBA00007532"/>
    </source>
</evidence>
<keyword evidence="3 9" id="KW-0274">FAD</keyword>
<feature type="domain" description="Pyridine nucleotide-disulphide oxidoreductase dimerisation" evidence="12">
    <location>
        <begin position="353"/>
        <end position="463"/>
    </location>
</feature>
<evidence type="ECO:0000256" key="7">
    <source>
        <dbReference type="ARBA" id="ARBA00023284"/>
    </source>
</evidence>
<dbReference type="InterPro" id="IPR016156">
    <property type="entry name" value="FAD/NAD-linked_Rdtase_dimer_sf"/>
</dbReference>
<dbReference type="OrthoDB" id="9800167at2"/>
<dbReference type="PRINTS" id="PR00411">
    <property type="entry name" value="PNDRDTASEI"/>
</dbReference>
<dbReference type="Gene3D" id="3.50.50.60">
    <property type="entry name" value="FAD/NAD(P)-binding domain"/>
    <property type="match status" value="2"/>
</dbReference>
<dbReference type="InterPro" id="IPR012999">
    <property type="entry name" value="Pyr_OxRdtase_I_AS"/>
</dbReference>
<dbReference type="Gene3D" id="3.30.390.30">
    <property type="match status" value="1"/>
</dbReference>
<gene>
    <name evidence="14" type="ORF">EBO15_11440</name>
</gene>
<evidence type="ECO:0000259" key="12">
    <source>
        <dbReference type="Pfam" id="PF02852"/>
    </source>
</evidence>
<keyword evidence="2 11" id="KW-0285">Flavoprotein</keyword>
<keyword evidence="9" id="KW-0547">Nucleotide-binding</keyword>
<comment type="cofactor">
    <cofactor evidence="9">
        <name>FAD</name>
        <dbReference type="ChEBI" id="CHEBI:57692"/>
    </cofactor>
    <text evidence="9">Binds 1 FAD per subunit.</text>
</comment>
<keyword evidence="7 11" id="KW-0676">Redox-active center</keyword>
<evidence type="ECO:0000256" key="3">
    <source>
        <dbReference type="ARBA" id="ARBA00022827"/>
    </source>
</evidence>
<dbReference type="InterPro" id="IPR023753">
    <property type="entry name" value="FAD/NAD-binding_dom"/>
</dbReference>
<dbReference type="FunFam" id="3.30.390.30:FF:000001">
    <property type="entry name" value="Dihydrolipoyl dehydrogenase"/>
    <property type="match status" value="1"/>
</dbReference>
<organism evidence="14 15">
    <name type="scientific">Actinomadura harenae</name>
    <dbReference type="NCBI Taxonomy" id="2483351"/>
    <lineage>
        <taxon>Bacteria</taxon>
        <taxon>Bacillati</taxon>
        <taxon>Actinomycetota</taxon>
        <taxon>Actinomycetes</taxon>
        <taxon>Streptosporangiales</taxon>
        <taxon>Thermomonosporaceae</taxon>
        <taxon>Actinomadura</taxon>
    </lineage>
</organism>
<proteinExistence type="inferred from homology"/>
<evidence type="ECO:0000259" key="13">
    <source>
        <dbReference type="Pfam" id="PF07992"/>
    </source>
</evidence>
<evidence type="ECO:0000256" key="4">
    <source>
        <dbReference type="ARBA" id="ARBA00022857"/>
    </source>
</evidence>
<dbReference type="Pfam" id="PF02852">
    <property type="entry name" value="Pyr_redox_dim"/>
    <property type="match status" value="1"/>
</dbReference>
<dbReference type="GO" id="GO:0016668">
    <property type="term" value="F:oxidoreductase activity, acting on a sulfur group of donors, NAD(P) as acceptor"/>
    <property type="evidence" value="ECO:0007669"/>
    <property type="project" value="InterPro"/>
</dbReference>